<dbReference type="STRING" id="1172194.WQQ_28820"/>
<gene>
    <name evidence="3" type="ORF">WQQ_28820</name>
</gene>
<feature type="domain" description="Fatty acid desaturase" evidence="2">
    <location>
        <begin position="64"/>
        <end position="330"/>
    </location>
</feature>
<proteinExistence type="predicted"/>
<keyword evidence="1" id="KW-1133">Transmembrane helix</keyword>
<dbReference type="PANTHER" id="PTHR19353">
    <property type="entry name" value="FATTY ACID DESATURASE 2"/>
    <property type="match status" value="1"/>
</dbReference>
<dbReference type="GO" id="GO:0016020">
    <property type="term" value="C:membrane"/>
    <property type="evidence" value="ECO:0007669"/>
    <property type="project" value="TreeGrafter"/>
</dbReference>
<feature type="transmembrane region" description="Helical" evidence="1">
    <location>
        <begin position="55"/>
        <end position="78"/>
    </location>
</feature>
<dbReference type="InterPro" id="IPR012171">
    <property type="entry name" value="Fatty_acid_desaturase"/>
</dbReference>
<keyword evidence="1" id="KW-0472">Membrane</keyword>
<dbReference type="GO" id="GO:0006629">
    <property type="term" value="P:lipid metabolic process"/>
    <property type="evidence" value="ECO:0007669"/>
    <property type="project" value="InterPro"/>
</dbReference>
<dbReference type="PANTHER" id="PTHR19353:SF84">
    <property type="entry name" value="ACYL-COA DELTA-9-DESATURASE, DESB"/>
    <property type="match status" value="1"/>
</dbReference>
<dbReference type="AlphaFoldDB" id="I8T5T1"/>
<evidence type="ECO:0000259" key="2">
    <source>
        <dbReference type="Pfam" id="PF00487"/>
    </source>
</evidence>
<keyword evidence="1" id="KW-0812">Transmembrane</keyword>
<evidence type="ECO:0000313" key="3">
    <source>
        <dbReference type="EMBL" id="EIT69300.1"/>
    </source>
</evidence>
<dbReference type="GO" id="GO:0016717">
    <property type="term" value="F:oxidoreductase activity, acting on paired donors, with oxidation of a pair of donors resulting in the reduction of molecular oxygen to two molecules of water"/>
    <property type="evidence" value="ECO:0007669"/>
    <property type="project" value="TreeGrafter"/>
</dbReference>
<dbReference type="Pfam" id="PF00487">
    <property type="entry name" value="FA_desaturase"/>
    <property type="match status" value="1"/>
</dbReference>
<evidence type="ECO:0000313" key="4">
    <source>
        <dbReference type="Proteomes" id="UP000003704"/>
    </source>
</evidence>
<name>I8T5T1_9GAMM</name>
<reference evidence="3 4" key="1">
    <citation type="journal article" date="2012" name="J. Bacteriol.">
        <title>Genome Sequence of n-Alkane-Degrading Hydrocarboniphaga effusa Strain AP103T (ATCC BAA-332T).</title>
        <authorList>
            <person name="Chang H.K."/>
            <person name="Zylstra G.J."/>
            <person name="Chae J.C."/>
        </authorList>
    </citation>
    <scope>NUCLEOTIDE SEQUENCE [LARGE SCALE GENOMIC DNA]</scope>
    <source>
        <strain evidence="3 4">AP103</strain>
    </source>
</reference>
<protein>
    <submittedName>
        <fullName evidence="3">Fatty acid desaturase</fullName>
    </submittedName>
</protein>
<evidence type="ECO:0000256" key="1">
    <source>
        <dbReference type="SAM" id="Phobius"/>
    </source>
</evidence>
<organism evidence="3 4">
    <name type="scientific">Hydrocarboniphaga effusa AP103</name>
    <dbReference type="NCBI Taxonomy" id="1172194"/>
    <lineage>
        <taxon>Bacteria</taxon>
        <taxon>Pseudomonadati</taxon>
        <taxon>Pseudomonadota</taxon>
        <taxon>Gammaproteobacteria</taxon>
        <taxon>Nevskiales</taxon>
        <taxon>Nevskiaceae</taxon>
        <taxon>Hydrocarboniphaga</taxon>
    </lineage>
</organism>
<dbReference type="CDD" id="cd03506">
    <property type="entry name" value="Delta6-FADS-like"/>
    <property type="match status" value="1"/>
</dbReference>
<dbReference type="InterPro" id="IPR005804">
    <property type="entry name" value="FA_desaturase_dom"/>
</dbReference>
<sequence length="360" mass="40505">MTTQKTMTAEQLQAFGEELDAIRNRVIADLGSRDVDYIRGVIRLQRNLEIAGRGLLWLGFLPPAWIAGVAALSVAKILDNMEIGHNIMHGQYDFARDPALSSKSFDWDNACPGEQWKHSHNVMHHTYTNVLGVDRDVGYGILRMDPAQAWHPKYLGNPLYAFLLAVLFQYGVAVHDAEVDQIVEGKKSWRDSVPILRGIWKKTRRQWLKDYLLFPALSGPFALFTFAGNASANLIRNVWAFTIIFCGHFPDGVETFEKSTLDNETRGAWYRRQLLGSANIEGGKLLHLMSGNLSHQIEHHLFPDLPAHRYGEIAVEVREICERYGLPYNTGSLGEQFGSVVKRILTLALPPRSAMLPAQA</sequence>
<dbReference type="EMBL" id="AKGD01000002">
    <property type="protein sequence ID" value="EIT69300.1"/>
    <property type="molecule type" value="Genomic_DNA"/>
</dbReference>
<comment type="caution">
    <text evidence="3">The sequence shown here is derived from an EMBL/GenBank/DDBJ whole genome shotgun (WGS) entry which is preliminary data.</text>
</comment>
<keyword evidence="4" id="KW-1185">Reference proteome</keyword>
<accession>I8T5T1</accession>
<dbReference type="RefSeq" id="WP_007185823.1">
    <property type="nucleotide sequence ID" value="NZ_AKGD01000002.1"/>
</dbReference>
<dbReference type="Proteomes" id="UP000003704">
    <property type="component" value="Unassembled WGS sequence"/>
</dbReference>
<dbReference type="PATRIC" id="fig|1172194.4.peg.2791"/>
<dbReference type="OrthoDB" id="104711at2"/>